<name>A0A3S5AS59_9PLAT</name>
<gene>
    <name evidence="3" type="ORF">PXEA_LOCUS20484</name>
</gene>
<proteinExistence type="predicted"/>
<keyword evidence="2" id="KW-0472">Membrane</keyword>
<dbReference type="AlphaFoldDB" id="A0A3S5AS59"/>
<evidence type="ECO:0000313" key="4">
    <source>
        <dbReference type="Proteomes" id="UP000784294"/>
    </source>
</evidence>
<feature type="transmembrane region" description="Helical" evidence="2">
    <location>
        <begin position="6"/>
        <end position="26"/>
    </location>
</feature>
<reference evidence="3" key="1">
    <citation type="submission" date="2018-11" db="EMBL/GenBank/DDBJ databases">
        <authorList>
            <consortium name="Pathogen Informatics"/>
        </authorList>
    </citation>
    <scope>NUCLEOTIDE SEQUENCE</scope>
</reference>
<protein>
    <submittedName>
        <fullName evidence="3">Uncharacterized protein</fullName>
    </submittedName>
</protein>
<dbReference type="EMBL" id="CAAALY010084492">
    <property type="protein sequence ID" value="VEL27044.1"/>
    <property type="molecule type" value="Genomic_DNA"/>
</dbReference>
<dbReference type="Proteomes" id="UP000784294">
    <property type="component" value="Unassembled WGS sequence"/>
</dbReference>
<keyword evidence="2" id="KW-0812">Transmembrane</keyword>
<keyword evidence="4" id="KW-1185">Reference proteome</keyword>
<evidence type="ECO:0000256" key="1">
    <source>
        <dbReference type="SAM" id="MobiDB-lite"/>
    </source>
</evidence>
<feature type="compositionally biased region" description="Polar residues" evidence="1">
    <location>
        <begin position="227"/>
        <end position="237"/>
    </location>
</feature>
<keyword evidence="2" id="KW-1133">Transmembrane helix</keyword>
<organism evidence="3 4">
    <name type="scientific">Protopolystoma xenopodis</name>
    <dbReference type="NCBI Taxonomy" id="117903"/>
    <lineage>
        <taxon>Eukaryota</taxon>
        <taxon>Metazoa</taxon>
        <taxon>Spiralia</taxon>
        <taxon>Lophotrochozoa</taxon>
        <taxon>Platyhelminthes</taxon>
        <taxon>Monogenea</taxon>
        <taxon>Polyopisthocotylea</taxon>
        <taxon>Polystomatidea</taxon>
        <taxon>Polystomatidae</taxon>
        <taxon>Protopolystoma</taxon>
    </lineage>
</organism>
<sequence length="453" mass="51456">MLVWGIFVFACGFEYLFKLMSSILLLRSRQTRRQTASFASSRPIPQSAQAVAEHDAYREHYRYLCGKGLNQTHPPSQGAQTCYQASNYLSHHCHHHHQVHKPQPPQLRGEAREFQPSHSCGHNSFGDIHQHLHPPHQANPTQHSHKRGESLHAKKTQQQNHQYDGQRRHNQQHRTHQSRQYVSSAYLDPSQQNGFLPGSTGDGPSAGQDDLPSGSEAKEEDGVRSHLVSSTRYQTSLKLPIPPPSRQPTPSSKRLRATTKTMVMVSTTDSRRRPPIRRLFLRDPDSQLQRSSLRKIPSSNHLIPVSLTRVREDEYQPHGELSARAHRHHHCHHRQKHYYHQLQQHHPSQNHQENRKQNASTAVSVGLRGSMGKNHALTTGRKDDKALKVLRFLTGWRANTGPSVAVSSHENTSSSDKPLKHSLTACKCLLCPQCPPSRQSGSERRERKTLGFQ</sequence>
<comment type="caution">
    <text evidence="3">The sequence shown here is derived from an EMBL/GenBank/DDBJ whole genome shotgun (WGS) entry which is preliminary data.</text>
</comment>
<feature type="non-terminal residue" evidence="3">
    <location>
        <position position="453"/>
    </location>
</feature>
<feature type="compositionally biased region" description="Basic residues" evidence="1">
    <location>
        <begin position="168"/>
        <end position="177"/>
    </location>
</feature>
<evidence type="ECO:0000256" key="2">
    <source>
        <dbReference type="SAM" id="Phobius"/>
    </source>
</evidence>
<evidence type="ECO:0000313" key="3">
    <source>
        <dbReference type="EMBL" id="VEL27044.1"/>
    </source>
</evidence>
<feature type="region of interest" description="Disordered" evidence="1">
    <location>
        <begin position="93"/>
        <end position="255"/>
    </location>
</feature>
<accession>A0A3S5AS59</accession>